<evidence type="ECO:0000313" key="10">
    <source>
        <dbReference type="EMBL" id="KIJ27835.1"/>
    </source>
</evidence>
<dbReference type="GO" id="GO:0009086">
    <property type="term" value="P:methionine biosynthetic process"/>
    <property type="evidence" value="ECO:0007669"/>
    <property type="project" value="TreeGrafter"/>
</dbReference>
<evidence type="ECO:0000256" key="8">
    <source>
        <dbReference type="RuleBase" id="RU004254"/>
    </source>
</evidence>
<dbReference type="Gene3D" id="3.20.20.220">
    <property type="match status" value="1"/>
</dbReference>
<sequence length="610" mass="68115">MKLKQKLENRSRPFYTFEFFPPKTDQGFSNLLGRIERMAVFNPLAISVTWGASGSTKDRSLELAGLTQAEYGIETILHLTCTNTEGGMIDEALKGAKAHGIQNILALRGDPPRGAEYWIPTDPRFVHAKDLVAYIRSEPEYAEQFCVGVAGYPDGHPDHDVDEETELENLKAKVDAGADYIVTQLFYDVDGFLDWVKKVRAKGIQVPIIPGIMPIQSYASFLRVTKLCGTRIPSEIIAALDPIKHDDQKIKDYGIKLCINMIRRLYQEGHIQGYHFCTLNLEKSVRKVLEGLQWIGDGQKPAENKLIAESEEEREQAVNGESTLIITPHDATVSAMSSLAGKAPSEAGSVGRGELNHAATWDEFPNGRFGDFKSPAYGLQDLWDASSGLGVKPEQARAQWGYPKSVEDLTNFFLSYLHSKDGTTPFSSGPLFAETQMIIPHLEKLTKRGWWTVGSQPTVDAAPSEDEVVGWGPRGGYVFQKAFVEFFADPEDLQWLKNVVNKRGGGKVSFLAANVEGEYESNLEDDATNAVTWGIFPGQEVAQPTIIERENFLAWKDEAFGIWGAWAQIYPPDSAERKVLDHVRKTRWLVSVIHHDYKDTDALWTFLLQD</sequence>
<dbReference type="FunFam" id="3.20.20.220:FF:000002">
    <property type="entry name" value="Methylenetetrahydrofolate reductase"/>
    <property type="match status" value="1"/>
</dbReference>
<evidence type="ECO:0000313" key="11">
    <source>
        <dbReference type="Proteomes" id="UP000054279"/>
    </source>
</evidence>
<evidence type="ECO:0000256" key="7">
    <source>
        <dbReference type="ARBA" id="ARBA00023002"/>
    </source>
</evidence>
<dbReference type="Proteomes" id="UP000054279">
    <property type="component" value="Unassembled WGS sequence"/>
</dbReference>
<dbReference type="Pfam" id="PF02219">
    <property type="entry name" value="MTHFR"/>
    <property type="match status" value="1"/>
</dbReference>
<keyword evidence="11" id="KW-1185">Reference proteome</keyword>
<gene>
    <name evidence="10" type="ORF">M422DRAFT_76879</name>
</gene>
<evidence type="ECO:0000256" key="3">
    <source>
        <dbReference type="ARBA" id="ARBA00006743"/>
    </source>
</evidence>
<dbReference type="HOGENOM" id="CLU_025841_2_1_1"/>
<dbReference type="InterPro" id="IPR004621">
    <property type="entry name" value="Fadh2_euk"/>
</dbReference>
<keyword evidence="7" id="KW-0560">Oxidoreductase</keyword>
<dbReference type="OrthoDB" id="16284at2759"/>
<evidence type="ECO:0000256" key="5">
    <source>
        <dbReference type="ARBA" id="ARBA00022827"/>
    </source>
</evidence>
<evidence type="ECO:0000256" key="2">
    <source>
        <dbReference type="ARBA" id="ARBA00004777"/>
    </source>
</evidence>
<proteinExistence type="inferred from homology"/>
<organism evidence="10 11">
    <name type="scientific">Sphaerobolus stellatus (strain SS14)</name>
    <dbReference type="NCBI Taxonomy" id="990650"/>
    <lineage>
        <taxon>Eukaryota</taxon>
        <taxon>Fungi</taxon>
        <taxon>Dikarya</taxon>
        <taxon>Basidiomycota</taxon>
        <taxon>Agaricomycotina</taxon>
        <taxon>Agaricomycetes</taxon>
        <taxon>Phallomycetidae</taxon>
        <taxon>Geastrales</taxon>
        <taxon>Sphaerobolaceae</taxon>
        <taxon>Sphaerobolus</taxon>
    </lineage>
</organism>
<dbReference type="NCBIfam" id="TIGR00677">
    <property type="entry name" value="fadh2_euk"/>
    <property type="match status" value="1"/>
</dbReference>
<dbReference type="GO" id="GO:0035999">
    <property type="term" value="P:tetrahydrofolate interconversion"/>
    <property type="evidence" value="ECO:0007669"/>
    <property type="project" value="UniProtKB-UniPathway"/>
</dbReference>
<feature type="domain" description="MTHFR SAM-binding regulatory" evidence="9">
    <location>
        <begin position="357"/>
        <end position="606"/>
    </location>
</feature>
<dbReference type="SUPFAM" id="SSF51730">
    <property type="entry name" value="FAD-linked oxidoreductase"/>
    <property type="match status" value="1"/>
</dbReference>
<dbReference type="UniPathway" id="UPA00193"/>
<dbReference type="GO" id="GO:0004489">
    <property type="term" value="F:methylenetetrahydrofolate reductase [NAD(P)H] activity"/>
    <property type="evidence" value="ECO:0007669"/>
    <property type="project" value="InterPro"/>
</dbReference>
<evidence type="ECO:0000256" key="6">
    <source>
        <dbReference type="ARBA" id="ARBA00022857"/>
    </source>
</evidence>
<dbReference type="InterPro" id="IPR053806">
    <property type="entry name" value="MTHFR_C"/>
</dbReference>
<dbReference type="GO" id="GO:0071949">
    <property type="term" value="F:FAD binding"/>
    <property type="evidence" value="ECO:0007669"/>
    <property type="project" value="TreeGrafter"/>
</dbReference>
<evidence type="ECO:0000256" key="1">
    <source>
        <dbReference type="ARBA" id="ARBA00001974"/>
    </source>
</evidence>
<dbReference type="PANTHER" id="PTHR45754:SF1">
    <property type="entry name" value="METHYLENETETRAHYDROFOLATE REDUCTASE 1"/>
    <property type="match status" value="1"/>
</dbReference>
<comment type="cofactor">
    <cofactor evidence="1">
        <name>FAD</name>
        <dbReference type="ChEBI" id="CHEBI:57692"/>
    </cofactor>
</comment>
<dbReference type="PANTHER" id="PTHR45754">
    <property type="entry name" value="METHYLENETETRAHYDROFOLATE REDUCTASE"/>
    <property type="match status" value="1"/>
</dbReference>
<keyword evidence="5" id="KW-0274">FAD</keyword>
<dbReference type="InterPro" id="IPR029041">
    <property type="entry name" value="FAD-linked_oxidoreductase-like"/>
</dbReference>
<dbReference type="GO" id="GO:0005829">
    <property type="term" value="C:cytosol"/>
    <property type="evidence" value="ECO:0007669"/>
    <property type="project" value="TreeGrafter"/>
</dbReference>
<keyword evidence="4" id="KW-0285">Flavoprotein</keyword>
<dbReference type="CDD" id="cd00537">
    <property type="entry name" value="MTHFR"/>
    <property type="match status" value="1"/>
</dbReference>
<protein>
    <recommendedName>
        <fullName evidence="9">MTHFR SAM-binding regulatory domain-containing protein</fullName>
    </recommendedName>
</protein>
<comment type="similarity">
    <text evidence="3">Belongs to the methylenetetrahydrofolate reductase family.</text>
</comment>
<evidence type="ECO:0000256" key="4">
    <source>
        <dbReference type="ARBA" id="ARBA00022630"/>
    </source>
</evidence>
<evidence type="ECO:0000259" key="9">
    <source>
        <dbReference type="Pfam" id="PF21895"/>
    </source>
</evidence>
<dbReference type="InterPro" id="IPR003171">
    <property type="entry name" value="Mehydrof_redctse-like"/>
</dbReference>
<name>A0A0C9URE8_SPHS4</name>
<dbReference type="EMBL" id="KN837322">
    <property type="protein sequence ID" value="KIJ27835.1"/>
    <property type="molecule type" value="Genomic_DNA"/>
</dbReference>
<reference evidence="10 11" key="1">
    <citation type="submission" date="2014-06" db="EMBL/GenBank/DDBJ databases">
        <title>Evolutionary Origins and Diversification of the Mycorrhizal Mutualists.</title>
        <authorList>
            <consortium name="DOE Joint Genome Institute"/>
            <consortium name="Mycorrhizal Genomics Consortium"/>
            <person name="Kohler A."/>
            <person name="Kuo A."/>
            <person name="Nagy L.G."/>
            <person name="Floudas D."/>
            <person name="Copeland A."/>
            <person name="Barry K.W."/>
            <person name="Cichocki N."/>
            <person name="Veneault-Fourrey C."/>
            <person name="LaButti K."/>
            <person name="Lindquist E.A."/>
            <person name="Lipzen A."/>
            <person name="Lundell T."/>
            <person name="Morin E."/>
            <person name="Murat C."/>
            <person name="Riley R."/>
            <person name="Ohm R."/>
            <person name="Sun H."/>
            <person name="Tunlid A."/>
            <person name="Henrissat B."/>
            <person name="Grigoriev I.V."/>
            <person name="Hibbett D.S."/>
            <person name="Martin F."/>
        </authorList>
    </citation>
    <scope>NUCLEOTIDE SEQUENCE [LARGE SCALE GENOMIC DNA]</scope>
    <source>
        <strain evidence="10 11">SS14</strain>
    </source>
</reference>
<dbReference type="AlphaFoldDB" id="A0A0C9URE8"/>
<comment type="pathway">
    <text evidence="2 8">One-carbon metabolism; tetrahydrofolate interconversion.</text>
</comment>
<keyword evidence="6" id="KW-0521">NADP</keyword>
<dbReference type="Pfam" id="PF21895">
    <property type="entry name" value="MTHFR_C"/>
    <property type="match status" value="1"/>
</dbReference>
<accession>A0A0C9URE8</accession>